<dbReference type="EMBL" id="UINC01043885">
    <property type="protein sequence ID" value="SVB48548.1"/>
    <property type="molecule type" value="Genomic_DNA"/>
</dbReference>
<sequence>MNLYCVEQKRKPDLVNFGDDAASRQDDILAMYY</sequence>
<proteinExistence type="predicted"/>
<evidence type="ECO:0000313" key="1">
    <source>
        <dbReference type="EMBL" id="SVB48548.1"/>
    </source>
</evidence>
<organism evidence="1">
    <name type="scientific">marine metagenome</name>
    <dbReference type="NCBI Taxonomy" id="408172"/>
    <lineage>
        <taxon>unclassified sequences</taxon>
        <taxon>metagenomes</taxon>
        <taxon>ecological metagenomes</taxon>
    </lineage>
</organism>
<gene>
    <name evidence="1" type="ORF">METZ01_LOCUS201402</name>
</gene>
<accession>A0A382ECY6</accession>
<protein>
    <submittedName>
        <fullName evidence="1">Uncharacterized protein</fullName>
    </submittedName>
</protein>
<reference evidence="1" key="1">
    <citation type="submission" date="2018-05" db="EMBL/GenBank/DDBJ databases">
        <authorList>
            <person name="Lanie J.A."/>
            <person name="Ng W.-L."/>
            <person name="Kazmierczak K.M."/>
            <person name="Andrzejewski T.M."/>
            <person name="Davidsen T.M."/>
            <person name="Wayne K.J."/>
            <person name="Tettelin H."/>
            <person name="Glass J.I."/>
            <person name="Rusch D."/>
            <person name="Podicherti R."/>
            <person name="Tsui H.-C.T."/>
            <person name="Winkler M.E."/>
        </authorList>
    </citation>
    <scope>NUCLEOTIDE SEQUENCE</scope>
</reference>
<name>A0A382ECY6_9ZZZZ</name>
<dbReference type="AlphaFoldDB" id="A0A382ECY6"/>